<accession>A0A0D8BET7</accession>
<name>A0A0D8BET7_9ACTN</name>
<keyword evidence="4" id="KW-1185">Reference proteome</keyword>
<reference evidence="4" key="1">
    <citation type="submission" date="2015-02" db="EMBL/GenBank/DDBJ databases">
        <title>Draft Genome of Frankia sp. CpI1-S.</title>
        <authorList>
            <person name="Oshone R.T."/>
            <person name="Ngom M."/>
            <person name="Ghodhbane-Gtari F."/>
            <person name="Gtari M."/>
            <person name="Morris K."/>
            <person name="Thomas K."/>
            <person name="Sen A."/>
            <person name="Tisa L.S."/>
        </authorList>
    </citation>
    <scope>NUCLEOTIDE SEQUENCE [LARGE SCALE GENOMIC DNA]</scope>
    <source>
        <strain evidence="4">CpI1-S</strain>
    </source>
</reference>
<feature type="region of interest" description="Disordered" evidence="1">
    <location>
        <begin position="36"/>
        <end position="84"/>
    </location>
</feature>
<dbReference type="EMBL" id="JYFN01000023">
    <property type="protein sequence ID" value="KJE22494.1"/>
    <property type="molecule type" value="Genomic_DNA"/>
</dbReference>
<feature type="signal peptide" evidence="2">
    <location>
        <begin position="1"/>
        <end position="26"/>
    </location>
</feature>
<sequence length="293" mass="29505" precursor="true">MVATLSRSAAAAVAAILLAVPMAACGDSRDTAVPVPAATTTCPPSASSTGRPRPSATPTSAAPASAAPPSAISPTPSSTRRPSSAADGLAAFLAEAARSDQRLRATAALINGDVGTSGTIRFRPETLAAIRAAWPPDAAARAIPAGLPPQLLRSVLLVYSDLAARAASISMVRHESDRADQLRCLGYGAAPAARFSGDLAALRAQAAASPAVVIAPADSRAVAEVLLRTAYIDGSNAGCGSCGGQVFTDLTPIVWRTRVMTAGQPPVDGTIGTALFRAHYQAGSGWQVTILAC</sequence>
<gene>
    <name evidence="3" type="ORF">FF36_03186</name>
</gene>
<dbReference type="Proteomes" id="UP000032545">
    <property type="component" value="Unassembled WGS sequence"/>
</dbReference>
<evidence type="ECO:0000256" key="2">
    <source>
        <dbReference type="SAM" id="SignalP"/>
    </source>
</evidence>
<organism evidence="3 4">
    <name type="scientific">Frankia torreyi</name>
    <dbReference type="NCBI Taxonomy" id="1856"/>
    <lineage>
        <taxon>Bacteria</taxon>
        <taxon>Bacillati</taxon>
        <taxon>Actinomycetota</taxon>
        <taxon>Actinomycetes</taxon>
        <taxon>Frankiales</taxon>
        <taxon>Frankiaceae</taxon>
        <taxon>Frankia</taxon>
    </lineage>
</organism>
<dbReference type="PATRIC" id="fig|1502723.3.peg.2591"/>
<reference evidence="3 4" key="2">
    <citation type="journal article" date="2016" name="Genome Announc.">
        <title>Permanent Draft Genome Sequences for Two Variants of Frankia sp. Strain CpI1, the First Frankia Strain Isolated from Root Nodules of Comptonia peregrina.</title>
        <authorList>
            <person name="Oshone R."/>
            <person name="Hurst S.G.IV."/>
            <person name="Abebe-Akele F."/>
            <person name="Simpson S."/>
            <person name="Morris K."/>
            <person name="Thomas W.K."/>
            <person name="Tisa L.S."/>
        </authorList>
    </citation>
    <scope>NUCLEOTIDE SEQUENCE [LARGE SCALE GENOMIC DNA]</scope>
    <source>
        <strain evidence="4">CpI1-S</strain>
    </source>
</reference>
<dbReference type="AlphaFoldDB" id="A0A0D8BET7"/>
<evidence type="ECO:0000313" key="3">
    <source>
        <dbReference type="EMBL" id="KJE22494.1"/>
    </source>
</evidence>
<evidence type="ECO:0000313" key="4">
    <source>
        <dbReference type="Proteomes" id="UP000032545"/>
    </source>
</evidence>
<keyword evidence="2" id="KW-0732">Signal</keyword>
<proteinExistence type="predicted"/>
<feature type="chain" id="PRO_5002327056" evidence="2">
    <location>
        <begin position="27"/>
        <end position="293"/>
    </location>
</feature>
<evidence type="ECO:0000256" key="1">
    <source>
        <dbReference type="SAM" id="MobiDB-lite"/>
    </source>
</evidence>
<protein>
    <submittedName>
        <fullName evidence="3">Uncharacterized protein</fullName>
    </submittedName>
</protein>
<comment type="caution">
    <text evidence="3">The sequence shown here is derived from an EMBL/GenBank/DDBJ whole genome shotgun (WGS) entry which is preliminary data.</text>
</comment>